<organism evidence="1 2">
    <name type="scientific">Mytilus galloprovincialis</name>
    <name type="common">Mediterranean mussel</name>
    <dbReference type="NCBI Taxonomy" id="29158"/>
    <lineage>
        <taxon>Eukaryota</taxon>
        <taxon>Metazoa</taxon>
        <taxon>Spiralia</taxon>
        <taxon>Lophotrochozoa</taxon>
        <taxon>Mollusca</taxon>
        <taxon>Bivalvia</taxon>
        <taxon>Autobranchia</taxon>
        <taxon>Pteriomorphia</taxon>
        <taxon>Mytilida</taxon>
        <taxon>Mytiloidea</taxon>
        <taxon>Mytilidae</taxon>
        <taxon>Mytilinae</taxon>
        <taxon>Mytilus</taxon>
    </lineage>
</organism>
<sequence length="666" mass="76524">MRLCKGQLLRGETEINENENQDDTFVPESVLPEIFNVELDTADNIVDQNDTRDESDYTGRPRRADLANVKITRGQERSLALDEKTSAPMSWLPFFKPKERCGPPRCTDPYSQIKSCTANKSDVSDMAWVLLRSLTRDFVEIPGFQNDKKKSNSCRRCISPNHRRKTCLHGDSVYDNAEMPRNVKGRRFSFQITPNGQILKVYHPPEDDEVLATKKGLAAMLSAKLHDKDELQVNIGEWKYQTEEIGNEGPHSARYIVKDTTTETEFKKIRNSKFIEHSKGYFEKTLYYHKKLGILHKVLIQDNFTAMTGTPGFDPHQNMRKVQPVNQFSDMEYPEMTVLSKGELIFLTSKPVEDVLGRPVENLLTSSIHVDKFQRKRPIVDIDKKKEEIENNIICIKNEPAEGSPMVTGCFMEIVKILEILPDTALTEIAEFYLLKLNLRLQENRQSTVIMLDAFGSMETNISREVIAKMIFLQPNPDPDLIVQYMIHIVSSHQPPHPVILQSMEDICFHPEKYPASFYVGNLYGRVMLAMGAAAKKLFDSGEIERAKNITSRVQVLLGMHDPWLYRQKRSTQSEVEQEEYDKKHVILLETLGNAAIDHSYEYIVSHINATNSPWIKRAGVHALRKYNTEVAVEEIFKAAMNDENEEVRYEAYLIYQAHPKSVYNR</sequence>
<reference evidence="1" key="1">
    <citation type="submission" date="2018-11" db="EMBL/GenBank/DDBJ databases">
        <authorList>
            <person name="Alioto T."/>
            <person name="Alioto T."/>
        </authorList>
    </citation>
    <scope>NUCLEOTIDE SEQUENCE</scope>
</reference>
<dbReference type="AlphaFoldDB" id="A0A8B6FNW0"/>
<dbReference type="EMBL" id="UYJE01006998">
    <property type="protein sequence ID" value="VDI50864.1"/>
    <property type="molecule type" value="Genomic_DNA"/>
</dbReference>
<name>A0A8B6FNW0_MYTGA</name>
<keyword evidence="2" id="KW-1185">Reference proteome</keyword>
<protein>
    <recommendedName>
        <fullName evidence="3">Vitellogenin domain-containing protein</fullName>
    </recommendedName>
</protein>
<comment type="caution">
    <text evidence="1">The sequence shown here is derived from an EMBL/GenBank/DDBJ whole genome shotgun (WGS) entry which is preliminary data.</text>
</comment>
<proteinExistence type="predicted"/>
<evidence type="ECO:0008006" key="3">
    <source>
        <dbReference type="Google" id="ProtNLM"/>
    </source>
</evidence>
<evidence type="ECO:0000313" key="1">
    <source>
        <dbReference type="EMBL" id="VDI50864.1"/>
    </source>
</evidence>
<dbReference type="Gene3D" id="1.25.10.20">
    <property type="entry name" value="Vitellinogen, superhelical"/>
    <property type="match status" value="1"/>
</dbReference>
<gene>
    <name evidence="1" type="ORF">MGAL_10B019917</name>
</gene>
<evidence type="ECO:0000313" key="2">
    <source>
        <dbReference type="Proteomes" id="UP000596742"/>
    </source>
</evidence>
<accession>A0A8B6FNW0</accession>
<dbReference type="OrthoDB" id="6101231at2759"/>
<dbReference type="Proteomes" id="UP000596742">
    <property type="component" value="Unassembled WGS sequence"/>
</dbReference>
<dbReference type="SUPFAM" id="SSF48431">
    <property type="entry name" value="Lipovitellin-phosvitin complex, superhelical domain"/>
    <property type="match status" value="1"/>
</dbReference>
<dbReference type="InterPro" id="IPR011030">
    <property type="entry name" value="Lipovitellin_superhlx_dom"/>
</dbReference>